<sequence>MLVASGLQPSQMLQIDSIWSFECCRFAKITGTPNHPVKPYATWCMLRGWIRSFSTRPREVHVEGVCMYQIYMSSYIK</sequence>
<name>A0A5K3EEW3_MESCO</name>
<reference evidence="1" key="1">
    <citation type="submission" date="2019-11" db="UniProtKB">
        <authorList>
            <consortium name="WormBaseParasite"/>
        </authorList>
    </citation>
    <scope>IDENTIFICATION</scope>
</reference>
<organism evidence="1">
    <name type="scientific">Mesocestoides corti</name>
    <name type="common">Flatworm</name>
    <dbReference type="NCBI Taxonomy" id="53468"/>
    <lineage>
        <taxon>Eukaryota</taxon>
        <taxon>Metazoa</taxon>
        <taxon>Spiralia</taxon>
        <taxon>Lophotrochozoa</taxon>
        <taxon>Platyhelminthes</taxon>
        <taxon>Cestoda</taxon>
        <taxon>Eucestoda</taxon>
        <taxon>Cyclophyllidea</taxon>
        <taxon>Mesocestoididae</taxon>
        <taxon>Mesocestoides</taxon>
    </lineage>
</organism>
<proteinExistence type="predicted"/>
<protein>
    <submittedName>
        <fullName evidence="1">Ovule protein</fullName>
    </submittedName>
</protein>
<dbReference type="WBParaSite" id="MCU_000022-RA">
    <property type="protein sequence ID" value="MCU_000022-RA"/>
    <property type="gene ID" value="MCU_000022"/>
</dbReference>
<evidence type="ECO:0000313" key="1">
    <source>
        <dbReference type="WBParaSite" id="MCU_000022-RA"/>
    </source>
</evidence>
<accession>A0A5K3EEW3</accession>
<dbReference type="AlphaFoldDB" id="A0A5K3EEW3"/>